<comment type="cofactor">
    <cofactor evidence="1">
        <name>heme b</name>
        <dbReference type="ChEBI" id="CHEBI:60344"/>
    </cofactor>
    <text evidence="1">Binds 1 heme b (iron(II)-protoporphyrin IX) group per subunit.</text>
</comment>
<reference evidence="3 4" key="1">
    <citation type="submission" date="2019-06" db="EMBL/GenBank/DDBJ databases">
        <title>Sorghum-associated microbial communities from plants grown in Nebraska, USA.</title>
        <authorList>
            <person name="Schachtman D."/>
        </authorList>
    </citation>
    <scope>NUCLEOTIDE SEQUENCE [LARGE SCALE GENOMIC DNA]</scope>
    <source>
        <strain evidence="3 4">1225</strain>
    </source>
</reference>
<protein>
    <recommendedName>
        <fullName evidence="1">Protoporphyrinogen IX oxidase</fullName>
        <ecNumber evidence="1">1.3.99.-</ecNumber>
    </recommendedName>
</protein>
<dbReference type="InterPro" id="IPR005265">
    <property type="entry name" value="HemJ-like"/>
</dbReference>
<evidence type="ECO:0000313" key="3">
    <source>
        <dbReference type="EMBL" id="TWF49751.1"/>
    </source>
</evidence>
<name>A0A561QHD0_9HYPH</name>
<dbReference type="GO" id="GO:0006782">
    <property type="term" value="P:protoporphyrinogen IX biosynthetic process"/>
    <property type="evidence" value="ECO:0007669"/>
    <property type="project" value="UniProtKB-UniRule"/>
</dbReference>
<accession>A0A561QHD0</accession>
<comment type="caution">
    <text evidence="3">The sequence shown here is derived from an EMBL/GenBank/DDBJ whole genome shotgun (WGS) entry which is preliminary data.</text>
</comment>
<dbReference type="GO" id="GO:0046872">
    <property type="term" value="F:metal ion binding"/>
    <property type="evidence" value="ECO:0007669"/>
    <property type="project" value="UniProtKB-UniRule"/>
</dbReference>
<dbReference type="RefSeq" id="WP_145641002.1">
    <property type="nucleotide sequence ID" value="NZ_VIWP01000007.1"/>
</dbReference>
<keyword evidence="1" id="KW-1003">Cell membrane</keyword>
<keyword evidence="2" id="KW-0812">Transmembrane</keyword>
<dbReference type="UniPathway" id="UPA00251">
    <property type="reaction ID" value="UER00324"/>
</dbReference>
<dbReference type="PIRSF" id="PIRSF004638">
    <property type="entry name" value="UCP004638"/>
    <property type="match status" value="1"/>
</dbReference>
<sequence length="139" mass="14998">MLYFVIKALHLISDFLFIGGMLINAFVIGMVPPAIRTPVITALRKYDRTVTTGALAGVWIFGLWLAFGYTGFAGPGMGWLHGKLLFVVLLSALHGMQSAALRKMEADPKLDPNAFVRAGLPIILCSAVLIIGLAVIKPF</sequence>
<dbReference type="OrthoDB" id="8367737at2"/>
<dbReference type="Proteomes" id="UP000320653">
    <property type="component" value="Unassembled WGS sequence"/>
</dbReference>
<dbReference type="GO" id="GO:0005886">
    <property type="term" value="C:plasma membrane"/>
    <property type="evidence" value="ECO:0007669"/>
    <property type="project" value="UniProtKB-UniRule"/>
</dbReference>
<keyword evidence="1" id="KW-0349">Heme</keyword>
<keyword evidence="1" id="KW-0479">Metal-binding</keyword>
<keyword evidence="4" id="KW-1185">Reference proteome</keyword>
<dbReference type="EC" id="1.3.99.-" evidence="1"/>
<dbReference type="Pfam" id="PF03653">
    <property type="entry name" value="UPF0093"/>
    <property type="match status" value="1"/>
</dbReference>
<feature type="transmembrane region" description="Helical" evidence="2">
    <location>
        <begin position="52"/>
        <end position="72"/>
    </location>
</feature>
<keyword evidence="1" id="KW-0408">Iron</keyword>
<keyword evidence="2" id="KW-1133">Transmembrane helix</keyword>
<comment type="catalytic activity">
    <reaction evidence="1">
        <text>protoporphyrinogen IX + 3 A = protoporphyrin IX + 3 AH2</text>
        <dbReference type="Rhea" id="RHEA:62000"/>
        <dbReference type="ChEBI" id="CHEBI:13193"/>
        <dbReference type="ChEBI" id="CHEBI:17499"/>
        <dbReference type="ChEBI" id="CHEBI:57306"/>
        <dbReference type="ChEBI" id="CHEBI:57307"/>
    </reaction>
</comment>
<proteinExistence type="inferred from homology"/>
<organism evidence="3 4">
    <name type="scientific">Neorhizobium alkalisoli</name>
    <dbReference type="NCBI Taxonomy" id="528178"/>
    <lineage>
        <taxon>Bacteria</taxon>
        <taxon>Pseudomonadati</taxon>
        <taxon>Pseudomonadota</taxon>
        <taxon>Alphaproteobacteria</taxon>
        <taxon>Hyphomicrobiales</taxon>
        <taxon>Rhizobiaceae</taxon>
        <taxon>Rhizobium/Agrobacterium group</taxon>
        <taxon>Neorhizobium</taxon>
    </lineage>
</organism>
<dbReference type="AlphaFoldDB" id="A0A561QHD0"/>
<keyword evidence="1 2" id="KW-0472">Membrane</keyword>
<feature type="transmembrane region" description="Helical" evidence="2">
    <location>
        <begin position="84"/>
        <end position="102"/>
    </location>
</feature>
<comment type="pathway">
    <text evidence="1">Porphyrin-containing compound metabolism; protoporphyrin-IX biosynthesis; protoporphyrin-IX from protoporphyrinogen-IX: step 1/1.</text>
</comment>
<feature type="transmembrane region" description="Helical" evidence="2">
    <location>
        <begin position="114"/>
        <end position="136"/>
    </location>
</feature>
<comment type="similarity">
    <text evidence="1">Belongs to the HemJ family.</text>
</comment>
<comment type="function">
    <text evidence="1">Catalyzes the oxidation of protoporphyrinogen IX to protoporphyrin IX.</text>
</comment>
<evidence type="ECO:0000256" key="2">
    <source>
        <dbReference type="SAM" id="Phobius"/>
    </source>
</evidence>
<dbReference type="GO" id="GO:0070818">
    <property type="term" value="F:protoporphyrinogen oxidase activity"/>
    <property type="evidence" value="ECO:0007669"/>
    <property type="project" value="UniProtKB-UniRule"/>
</dbReference>
<evidence type="ECO:0000256" key="1">
    <source>
        <dbReference type="PIRNR" id="PIRNR004638"/>
    </source>
</evidence>
<evidence type="ECO:0000313" key="4">
    <source>
        <dbReference type="Proteomes" id="UP000320653"/>
    </source>
</evidence>
<feature type="transmembrane region" description="Helical" evidence="2">
    <location>
        <begin position="12"/>
        <end position="31"/>
    </location>
</feature>
<dbReference type="EMBL" id="VIWP01000007">
    <property type="protein sequence ID" value="TWF49751.1"/>
    <property type="molecule type" value="Genomic_DNA"/>
</dbReference>
<gene>
    <name evidence="3" type="ORF">FHW37_107118</name>
</gene>